<keyword evidence="2" id="KW-1185">Reference proteome</keyword>
<gene>
    <name evidence="1" type="ORF">Afil01_66890</name>
</gene>
<dbReference type="AlphaFoldDB" id="A0A9W6ST65"/>
<organism evidence="1 2">
    <name type="scientific">Actinorhabdospora filicis</name>
    <dbReference type="NCBI Taxonomy" id="1785913"/>
    <lineage>
        <taxon>Bacteria</taxon>
        <taxon>Bacillati</taxon>
        <taxon>Actinomycetota</taxon>
        <taxon>Actinomycetes</taxon>
        <taxon>Micromonosporales</taxon>
        <taxon>Micromonosporaceae</taxon>
        <taxon>Actinorhabdospora</taxon>
    </lineage>
</organism>
<accession>A0A9W6ST65</accession>
<evidence type="ECO:0000313" key="1">
    <source>
        <dbReference type="EMBL" id="GLZ81882.1"/>
    </source>
</evidence>
<evidence type="ECO:0000313" key="2">
    <source>
        <dbReference type="Proteomes" id="UP001165079"/>
    </source>
</evidence>
<proteinExistence type="predicted"/>
<dbReference type="RefSeq" id="WP_285667449.1">
    <property type="nucleotide sequence ID" value="NZ_BSTX01000008.1"/>
</dbReference>
<reference evidence="1" key="1">
    <citation type="submission" date="2023-03" db="EMBL/GenBank/DDBJ databases">
        <title>Actinorhabdospora filicis NBRC 111898.</title>
        <authorList>
            <person name="Ichikawa N."/>
            <person name="Sato H."/>
            <person name="Tonouchi N."/>
        </authorList>
    </citation>
    <scope>NUCLEOTIDE SEQUENCE</scope>
    <source>
        <strain evidence="1">NBRC 111898</strain>
    </source>
</reference>
<sequence length="127" mass="13357">MSSPELIAEAVKKAAVAWIGGRPLWCVPVGESLATVVGPREQPDPGLTASTVDVTLRGDHGGAIVTFPATVERLSPGGERWEEVVPTLTQKRLNLPGTDDTVARWTAECAVYTLAPLGQGEQLTPGD</sequence>
<dbReference type="EMBL" id="BSTX01000008">
    <property type="protein sequence ID" value="GLZ81882.1"/>
    <property type="molecule type" value="Genomic_DNA"/>
</dbReference>
<comment type="caution">
    <text evidence="1">The sequence shown here is derived from an EMBL/GenBank/DDBJ whole genome shotgun (WGS) entry which is preliminary data.</text>
</comment>
<protein>
    <submittedName>
        <fullName evidence="1">Uncharacterized protein</fullName>
    </submittedName>
</protein>
<dbReference type="Proteomes" id="UP001165079">
    <property type="component" value="Unassembled WGS sequence"/>
</dbReference>
<name>A0A9W6ST65_9ACTN</name>